<organism evidence="6 9">
    <name type="scientific">Clostridium pasteurianum DSM 525 = ATCC 6013</name>
    <dbReference type="NCBI Taxonomy" id="1262449"/>
    <lineage>
        <taxon>Bacteria</taxon>
        <taxon>Bacillati</taxon>
        <taxon>Bacillota</taxon>
        <taxon>Clostridia</taxon>
        <taxon>Eubacteriales</taxon>
        <taxon>Clostridiaceae</taxon>
        <taxon>Clostridium</taxon>
    </lineage>
</organism>
<sequence length="514" mass="58653">MITIENNYNNSIENQYSTYEFIDLDDFEISAESIKVIDKSIAYKRCVFIYKENKNEIFAAMNDPFDTVAINDLRFISQKNVIPFKANKKQIISYIKLFYEIKDSKNTIMEMEKEVKDKKLDNIDDTGIKDSPSVRLIDSIIAQSIARNASDIHIEPFKNYVHVRIRVDGKLQKITKPLKKGLYKSINIALKVKAKMDITTRMLPQDGKIDYVRDGIQYDFRVSSIPTIYGEKFVIRVLYKSRKNISLDELAYDSADAVREFISRSNGIILLCGPTGSGKSTTVYSILEELNKEEKNIVTIEDPVEFTIDNINQVNVNKTAGLTFPVGLRSFLRQDPDVISVGEIRDEETARVAVRAAITGHLVISTLHTKDASGTVVRLLDMGVQNYLLADALIGVIAQRLVRKICPHCKEKYIPDSMERKLCNLKEEQYLYRGRGCSKCNNTGYMGRIAVFEIMKINSEIKKFIYEGESTERVREYSLKKGMKSLKENCLDLIKKGITTSGEYINVIHSSEDY</sequence>
<dbReference type="eggNOG" id="COG2804">
    <property type="taxonomic scope" value="Bacteria"/>
</dbReference>
<dbReference type="Gene3D" id="3.40.50.300">
    <property type="entry name" value="P-loop containing nucleotide triphosphate hydrolases"/>
    <property type="match status" value="1"/>
</dbReference>
<protein>
    <submittedName>
        <fullName evidence="6">Type II secretion system protein E</fullName>
    </submittedName>
</protein>
<evidence type="ECO:0000313" key="9">
    <source>
        <dbReference type="Proteomes" id="UP000030905"/>
    </source>
</evidence>
<dbReference type="PANTHER" id="PTHR30258">
    <property type="entry name" value="TYPE II SECRETION SYSTEM PROTEIN GSPE-RELATED"/>
    <property type="match status" value="1"/>
</dbReference>
<feature type="domain" description="Type II secretion system protein GspE N-terminal" evidence="5">
    <location>
        <begin position="19"/>
        <end position="101"/>
    </location>
</feature>
<dbReference type="PANTHER" id="PTHR30258:SF1">
    <property type="entry name" value="PROTEIN TRANSPORT PROTEIN HOFB HOMOLOG"/>
    <property type="match status" value="1"/>
</dbReference>
<dbReference type="Pfam" id="PF00437">
    <property type="entry name" value="T2SSE"/>
    <property type="match status" value="1"/>
</dbReference>
<dbReference type="KEGG" id="cpae:CPAST_c18790"/>
<gene>
    <name evidence="6" type="primary">epsE</name>
    <name evidence="6" type="ORF">CLPA_c18790</name>
    <name evidence="7" type="ORF">CP6013_01301</name>
</gene>
<dbReference type="Gene3D" id="3.30.450.90">
    <property type="match status" value="1"/>
</dbReference>
<dbReference type="Proteomes" id="UP000030905">
    <property type="component" value="Chromosome"/>
</dbReference>
<accession>A0A0H3J3A6</accession>
<dbReference type="EMBL" id="CP009268">
    <property type="protein sequence ID" value="AJA51937.1"/>
    <property type="molecule type" value="Genomic_DNA"/>
</dbReference>
<keyword evidence="3" id="KW-0067">ATP-binding</keyword>
<reference evidence="6 9" key="1">
    <citation type="journal article" date="2015" name="Genome Announc.">
        <title>Complete Genome Sequence of the Nitrogen-Fixing and Solvent-Producing Clostridium pasteurianum DSM 525.</title>
        <authorList>
            <person name="Poehlein A."/>
            <person name="Grosse-Honebrink A."/>
            <person name="Zhang Y."/>
            <person name="Minton N.P."/>
            <person name="Daniel R."/>
        </authorList>
    </citation>
    <scope>NUCLEOTIDE SEQUENCE [LARGE SCALE GENOMIC DNA]</scope>
    <source>
        <strain evidence="6">DSM 525</strain>
        <strain evidence="9">DSM 525 / ATCC 6013</strain>
    </source>
</reference>
<dbReference type="InterPro" id="IPR027417">
    <property type="entry name" value="P-loop_NTPase"/>
</dbReference>
<reference evidence="7 8" key="3">
    <citation type="journal article" name="Genome Announc.">
        <title>Improved Draft Genome Sequence of Clostridium pasteurianum Strain ATCC 6013 (DSM 525) Using a Hybrid Next-Generation Sequencing Approach.</title>
        <authorList>
            <person name="Pyne M.E."/>
            <person name="Utturkar S."/>
            <person name="Brown S.D."/>
            <person name="Moo-Young M."/>
            <person name="Chung D.A."/>
            <person name="Chou C.P."/>
        </authorList>
    </citation>
    <scope>NUCLEOTIDE SEQUENCE [LARGE SCALE GENOMIC DNA]</scope>
    <source>
        <strain evidence="7 8">ATCC 6013</strain>
    </source>
</reference>
<dbReference type="GO" id="GO:0016887">
    <property type="term" value="F:ATP hydrolysis activity"/>
    <property type="evidence" value="ECO:0007669"/>
    <property type="project" value="TreeGrafter"/>
</dbReference>
<dbReference type="FunFam" id="3.40.50.300:FF:000398">
    <property type="entry name" value="Type IV pilus assembly ATPase PilB"/>
    <property type="match status" value="1"/>
</dbReference>
<dbReference type="RefSeq" id="WP_003444119.1">
    <property type="nucleotide sequence ID" value="NZ_ANZB01000004.1"/>
</dbReference>
<dbReference type="Proteomes" id="UP000028042">
    <property type="component" value="Unassembled WGS sequence"/>
</dbReference>
<evidence type="ECO:0000259" key="4">
    <source>
        <dbReference type="Pfam" id="PF00437"/>
    </source>
</evidence>
<feature type="domain" description="Bacterial type II secretion system protein E" evidence="4">
    <location>
        <begin position="130"/>
        <end position="504"/>
    </location>
</feature>
<dbReference type="InterPro" id="IPR001482">
    <property type="entry name" value="T2SS/T4SS_dom"/>
</dbReference>
<evidence type="ECO:0000313" key="7">
    <source>
        <dbReference type="EMBL" id="KRU12054.1"/>
    </source>
</evidence>
<dbReference type="InterPro" id="IPR037257">
    <property type="entry name" value="T2SS_E_N_sf"/>
</dbReference>
<evidence type="ECO:0000313" key="6">
    <source>
        <dbReference type="EMBL" id="AJA51937.1"/>
    </source>
</evidence>
<dbReference type="CDD" id="cd01129">
    <property type="entry name" value="PulE-GspE-like"/>
    <property type="match status" value="1"/>
</dbReference>
<dbReference type="KEGG" id="cpat:CLPA_c18790"/>
<keyword evidence="2" id="KW-0547">Nucleotide-binding</keyword>
<dbReference type="GO" id="GO:0005524">
    <property type="term" value="F:ATP binding"/>
    <property type="evidence" value="ECO:0007669"/>
    <property type="project" value="UniProtKB-KW"/>
</dbReference>
<dbReference type="SUPFAM" id="SSF160246">
    <property type="entry name" value="EspE N-terminal domain-like"/>
    <property type="match status" value="1"/>
</dbReference>
<comment type="similarity">
    <text evidence="1">Belongs to the GSP E family.</text>
</comment>
<reference evidence="7" key="2">
    <citation type="submission" date="2015-10" db="EMBL/GenBank/DDBJ databases">
        <title>Improved Draft Genome Sequence of Clostridium pasteurianum Strain ATCC 6013 (DSM 525) Using a Hybrid Next-Generation Sequencing Approach.</title>
        <authorList>
            <person name="Pyne M.E."/>
            <person name="Utturkar S.M."/>
            <person name="Brown S.D."/>
            <person name="Moo-Young M."/>
            <person name="Chung D.A."/>
            <person name="Chou P.C."/>
        </authorList>
    </citation>
    <scope>NUCLEOTIDE SEQUENCE</scope>
    <source>
        <strain evidence="7">ATCC 6013</strain>
    </source>
</reference>
<dbReference type="Pfam" id="PF05157">
    <property type="entry name" value="MshEN"/>
    <property type="match status" value="1"/>
</dbReference>
<dbReference type="EMBL" id="JPGY02000001">
    <property type="protein sequence ID" value="KRU12054.1"/>
    <property type="molecule type" value="Genomic_DNA"/>
</dbReference>
<dbReference type="InterPro" id="IPR007831">
    <property type="entry name" value="T2SS_GspE_N"/>
</dbReference>
<proteinExistence type="inferred from homology"/>
<evidence type="ECO:0000256" key="1">
    <source>
        <dbReference type="ARBA" id="ARBA00006611"/>
    </source>
</evidence>
<dbReference type="PATRIC" id="fig|1262449.3.peg.1718"/>
<dbReference type="SUPFAM" id="SSF52540">
    <property type="entry name" value="P-loop containing nucleoside triphosphate hydrolases"/>
    <property type="match status" value="1"/>
</dbReference>
<evidence type="ECO:0000259" key="5">
    <source>
        <dbReference type="Pfam" id="PF05157"/>
    </source>
</evidence>
<dbReference type="GO" id="GO:0005886">
    <property type="term" value="C:plasma membrane"/>
    <property type="evidence" value="ECO:0007669"/>
    <property type="project" value="TreeGrafter"/>
</dbReference>
<dbReference type="GeneID" id="93074037"/>
<dbReference type="AlphaFoldDB" id="A0A0H3J3A6"/>
<evidence type="ECO:0000313" key="8">
    <source>
        <dbReference type="Proteomes" id="UP000028042"/>
    </source>
</evidence>
<dbReference type="Gene3D" id="3.30.300.160">
    <property type="entry name" value="Type II secretion system, protein E, N-terminal domain"/>
    <property type="match status" value="1"/>
</dbReference>
<name>A0A0H3J3A6_CLOPA</name>
<keyword evidence="9" id="KW-1185">Reference proteome</keyword>
<evidence type="ECO:0000256" key="3">
    <source>
        <dbReference type="ARBA" id="ARBA00022840"/>
    </source>
</evidence>
<evidence type="ECO:0000256" key="2">
    <source>
        <dbReference type="ARBA" id="ARBA00022741"/>
    </source>
</evidence>